<name>A0ABQ7R332_PLUXY</name>
<organism evidence="1 2">
    <name type="scientific">Plutella xylostella</name>
    <name type="common">Diamondback moth</name>
    <name type="synonym">Plutella maculipennis</name>
    <dbReference type="NCBI Taxonomy" id="51655"/>
    <lineage>
        <taxon>Eukaryota</taxon>
        <taxon>Metazoa</taxon>
        <taxon>Ecdysozoa</taxon>
        <taxon>Arthropoda</taxon>
        <taxon>Hexapoda</taxon>
        <taxon>Insecta</taxon>
        <taxon>Pterygota</taxon>
        <taxon>Neoptera</taxon>
        <taxon>Endopterygota</taxon>
        <taxon>Lepidoptera</taxon>
        <taxon>Glossata</taxon>
        <taxon>Ditrysia</taxon>
        <taxon>Yponomeutoidea</taxon>
        <taxon>Plutellidae</taxon>
        <taxon>Plutella</taxon>
    </lineage>
</organism>
<feature type="non-terminal residue" evidence="1">
    <location>
        <position position="56"/>
    </location>
</feature>
<keyword evidence="2" id="KW-1185">Reference proteome</keyword>
<evidence type="ECO:0000313" key="2">
    <source>
        <dbReference type="Proteomes" id="UP000823941"/>
    </source>
</evidence>
<comment type="caution">
    <text evidence="1">The sequence shown here is derived from an EMBL/GenBank/DDBJ whole genome shotgun (WGS) entry which is preliminary data.</text>
</comment>
<accession>A0ABQ7R332</accession>
<sequence>MTLRAPQKTRLSVAEIVAKTAKRGHLCDKERFSRVSGQRPPIVIAQIHTTYRLLHD</sequence>
<dbReference type="Proteomes" id="UP000823941">
    <property type="component" value="Chromosome 4"/>
</dbReference>
<gene>
    <name evidence="1" type="ORF">JYU34_002763</name>
</gene>
<reference evidence="1 2" key="1">
    <citation type="submission" date="2021-06" db="EMBL/GenBank/DDBJ databases">
        <title>A haploid diamondback moth (Plutella xylostella L.) genome assembly resolves 31 chromosomes and identifies a diamide resistance mutation.</title>
        <authorList>
            <person name="Ward C.M."/>
            <person name="Perry K.D."/>
            <person name="Baker G."/>
            <person name="Powis K."/>
            <person name="Heckel D.G."/>
            <person name="Baxter S.W."/>
        </authorList>
    </citation>
    <scope>NUCLEOTIDE SEQUENCE [LARGE SCALE GENOMIC DNA]</scope>
    <source>
        <strain evidence="1 2">LV</strain>
        <tissue evidence="1">Single pupa</tissue>
    </source>
</reference>
<proteinExistence type="predicted"/>
<protein>
    <submittedName>
        <fullName evidence="1">Uncharacterized protein</fullName>
    </submittedName>
</protein>
<dbReference type="EMBL" id="JAHIBW010000004">
    <property type="protein sequence ID" value="KAG7311710.1"/>
    <property type="molecule type" value="Genomic_DNA"/>
</dbReference>
<evidence type="ECO:0000313" key="1">
    <source>
        <dbReference type="EMBL" id="KAG7311710.1"/>
    </source>
</evidence>